<dbReference type="AlphaFoldDB" id="A0A1L4BUC6"/>
<feature type="domain" description="Glycosyltransferase 2-like" evidence="1">
    <location>
        <begin position="10"/>
        <end position="141"/>
    </location>
</feature>
<dbReference type="GO" id="GO:0016740">
    <property type="term" value="F:transferase activity"/>
    <property type="evidence" value="ECO:0007669"/>
    <property type="project" value="UniProtKB-KW"/>
</dbReference>
<dbReference type="STRING" id="573570.F7310_08755"/>
<organism evidence="2 3">
    <name type="scientific">Francisella uliginis</name>
    <dbReference type="NCBI Taxonomy" id="573570"/>
    <lineage>
        <taxon>Bacteria</taxon>
        <taxon>Pseudomonadati</taxon>
        <taxon>Pseudomonadota</taxon>
        <taxon>Gammaproteobacteria</taxon>
        <taxon>Thiotrichales</taxon>
        <taxon>Francisellaceae</taxon>
        <taxon>Francisella</taxon>
    </lineage>
</organism>
<dbReference type="GO" id="GO:0006487">
    <property type="term" value="P:protein N-linked glycosylation"/>
    <property type="evidence" value="ECO:0007669"/>
    <property type="project" value="TreeGrafter"/>
</dbReference>
<keyword evidence="3" id="KW-1185">Reference proteome</keyword>
<dbReference type="InterPro" id="IPR029044">
    <property type="entry name" value="Nucleotide-diphossugar_trans"/>
</dbReference>
<protein>
    <submittedName>
        <fullName evidence="2">Glycosyl transferase</fullName>
    </submittedName>
</protein>
<proteinExistence type="predicted"/>
<dbReference type="Proteomes" id="UP000184222">
    <property type="component" value="Chromosome"/>
</dbReference>
<sequence length="250" mass="28837">MKASSSCNLCIVIPVYNHGKQLPNTIENISKYNLPIILIDDGSQDNTKEVIKKIANEFKNIILTESFDKNQGKGVAVSYGANLAFEMGYTHMLQIDADGQHDSNDIPKFIQAMQNNPQSLISGMPIYDDSIPKSRLHGRKITNFWVAIETLSFNLKESMCGFRIYPLQAYIKLMKKRSFSIKMDFDIDVIVRMYWLGLPIIYINTKVIYPQDGYSNFRMFKDNVRISWTHTKLVTGMILRLPILLWRKIR</sequence>
<name>A0A1L4BUC6_9GAMM</name>
<dbReference type="Pfam" id="PF00535">
    <property type="entry name" value="Glycos_transf_2"/>
    <property type="match status" value="1"/>
</dbReference>
<dbReference type="KEGG" id="frx:F7310_08755"/>
<dbReference type="Gene3D" id="3.90.550.10">
    <property type="entry name" value="Spore Coat Polysaccharide Biosynthesis Protein SpsA, Chain A"/>
    <property type="match status" value="1"/>
</dbReference>
<dbReference type="RefSeq" id="WP_072713225.1">
    <property type="nucleotide sequence ID" value="NZ_CP016796.1"/>
</dbReference>
<evidence type="ECO:0000259" key="1">
    <source>
        <dbReference type="Pfam" id="PF00535"/>
    </source>
</evidence>
<dbReference type="InterPro" id="IPR001173">
    <property type="entry name" value="Glyco_trans_2-like"/>
</dbReference>
<dbReference type="SUPFAM" id="SSF53448">
    <property type="entry name" value="Nucleotide-diphospho-sugar transferases"/>
    <property type="match status" value="1"/>
</dbReference>
<keyword evidence="2" id="KW-0808">Transferase</keyword>
<gene>
    <name evidence="2" type="ORF">F7310_08755</name>
</gene>
<reference evidence="2 3" key="1">
    <citation type="journal article" date="2016" name="Appl. Environ. Microbiol.">
        <title>Whole genome relationships among Francisella bacteria of diverse origin define new species and provide specific regions for detection.</title>
        <authorList>
            <person name="Challacombe J.F."/>
            <person name="Petersen J.M."/>
            <person name="Gallegos-Graves V."/>
            <person name="Hodge D."/>
            <person name="Pillai S."/>
            <person name="Kuske C.R."/>
        </authorList>
    </citation>
    <scope>NUCLEOTIDE SEQUENCE [LARGE SCALE GENOMIC DNA]</scope>
    <source>
        <strain evidence="3">TX07-7310</strain>
    </source>
</reference>
<dbReference type="OrthoDB" id="9808633at2"/>
<evidence type="ECO:0000313" key="3">
    <source>
        <dbReference type="Proteomes" id="UP000184222"/>
    </source>
</evidence>
<evidence type="ECO:0000313" key="2">
    <source>
        <dbReference type="EMBL" id="API87444.1"/>
    </source>
</evidence>
<dbReference type="EMBL" id="CP016796">
    <property type="protein sequence ID" value="API87444.1"/>
    <property type="molecule type" value="Genomic_DNA"/>
</dbReference>
<dbReference type="PANTHER" id="PTHR10859">
    <property type="entry name" value="GLYCOSYL TRANSFERASE"/>
    <property type="match status" value="1"/>
</dbReference>
<accession>A0A1L4BUC6</accession>
<dbReference type="PANTHER" id="PTHR10859:SF91">
    <property type="entry name" value="DOLICHYL-PHOSPHATE BETA-GLUCOSYLTRANSFERASE"/>
    <property type="match status" value="1"/>
</dbReference>
<dbReference type="CDD" id="cd04179">
    <property type="entry name" value="DPM_DPG-synthase_like"/>
    <property type="match status" value="1"/>
</dbReference>